<reference evidence="3" key="1">
    <citation type="submission" date="2013-07" db="EMBL/GenBank/DDBJ databases">
        <title>The genome of an arbuscular mycorrhizal fungus provides insights into the evolution of the oldest plant symbiosis.</title>
        <authorList>
            <consortium name="DOE Joint Genome Institute"/>
            <person name="Tisserant E."/>
            <person name="Malbreil M."/>
            <person name="Kuo A."/>
            <person name="Kohler A."/>
            <person name="Symeonidi A."/>
            <person name="Balestrini R."/>
            <person name="Charron P."/>
            <person name="Duensing N."/>
            <person name="Frei-dit-Frey N."/>
            <person name="Gianinazzi-Pearson V."/>
            <person name="Gilbert B."/>
            <person name="Handa Y."/>
            <person name="Hijri M."/>
            <person name="Kaul R."/>
            <person name="Kawaguchi M."/>
            <person name="Krajinski F."/>
            <person name="Lammers P."/>
            <person name="Lapierre D."/>
            <person name="Masclaux F.G."/>
            <person name="Murat C."/>
            <person name="Morin E."/>
            <person name="Ndikumana S."/>
            <person name="Pagni M."/>
            <person name="Petitpierre D."/>
            <person name="Requena N."/>
            <person name="Rosikiewicz P."/>
            <person name="Riley R."/>
            <person name="Saito K."/>
            <person name="San Clemente H."/>
            <person name="Shapiro H."/>
            <person name="van Tuinen D."/>
            <person name="Becard G."/>
            <person name="Bonfante P."/>
            <person name="Paszkowski U."/>
            <person name="Shachar-Hill Y."/>
            <person name="Young J.P."/>
            <person name="Sanders I.R."/>
            <person name="Henrissat B."/>
            <person name="Rensing S.A."/>
            <person name="Grigoriev I.V."/>
            <person name="Corradi N."/>
            <person name="Roux C."/>
            <person name="Martin F."/>
        </authorList>
    </citation>
    <scope>NUCLEOTIDE SEQUENCE</scope>
    <source>
        <strain evidence="3">DAOM 197198</strain>
    </source>
</reference>
<keyword evidence="1" id="KW-0175">Coiled coil</keyword>
<dbReference type="VEuPathDB" id="FungiDB:RhiirFUN_000284"/>
<name>U9UTF5_RHIID</name>
<proteinExistence type="predicted"/>
<evidence type="ECO:0000256" key="1">
    <source>
        <dbReference type="SAM" id="Coils"/>
    </source>
</evidence>
<protein>
    <submittedName>
        <fullName evidence="3">Uncharacterized protein</fullName>
    </submittedName>
</protein>
<organism evidence="3">
    <name type="scientific">Rhizophagus irregularis (strain DAOM 181602 / DAOM 197198 / MUCL 43194)</name>
    <name type="common">Arbuscular mycorrhizal fungus</name>
    <name type="synonym">Glomus intraradices</name>
    <dbReference type="NCBI Taxonomy" id="747089"/>
    <lineage>
        <taxon>Eukaryota</taxon>
        <taxon>Fungi</taxon>
        <taxon>Fungi incertae sedis</taxon>
        <taxon>Mucoromycota</taxon>
        <taxon>Glomeromycotina</taxon>
        <taxon>Glomeromycetes</taxon>
        <taxon>Glomerales</taxon>
        <taxon>Glomeraceae</taxon>
        <taxon>Rhizophagus</taxon>
    </lineage>
</organism>
<feature type="coiled-coil region" evidence="1">
    <location>
        <begin position="147"/>
        <end position="188"/>
    </location>
</feature>
<dbReference type="HOGENOM" id="CLU_1107597_0_0_1"/>
<gene>
    <name evidence="3" type="ORF">GLOINDRAFT_93151</name>
</gene>
<dbReference type="AlphaFoldDB" id="U9UTF5"/>
<evidence type="ECO:0000256" key="2">
    <source>
        <dbReference type="SAM" id="MobiDB-lite"/>
    </source>
</evidence>
<dbReference type="EMBL" id="KI278789">
    <property type="protein sequence ID" value="ESA18886.1"/>
    <property type="molecule type" value="Genomic_DNA"/>
</dbReference>
<feature type="region of interest" description="Disordered" evidence="2">
    <location>
        <begin position="71"/>
        <end position="145"/>
    </location>
</feature>
<accession>U9UTF5</accession>
<feature type="compositionally biased region" description="Acidic residues" evidence="2">
    <location>
        <begin position="94"/>
        <end position="110"/>
    </location>
</feature>
<sequence>MKGRNMLPRLTDYLQTLLHEIYKNCVVTPATLLGNVKWIIGDINHLIDINFYNNIKIVIDNDFNSYADAAKNKRGNQRRRWNQDNINRNYPESSGDEGISDWDDDDEAEYEGVKKWKGTSVGSSMHDKKKNAYNNKNDSSKSRDQDINEIKQQLKELTNLFTEFKNDNNQVKQEINKIKEGLQQNNKKKVTFNVNNKASLINNNNKRTKADSSSSENEDNDVILGLESKVDKQDQLLNKMFSMINNINGQL</sequence>
<evidence type="ECO:0000313" key="3">
    <source>
        <dbReference type="EMBL" id="ESA18886.1"/>
    </source>
</evidence>